<feature type="compositionally biased region" description="Polar residues" evidence="2">
    <location>
        <begin position="157"/>
        <end position="179"/>
    </location>
</feature>
<feature type="compositionally biased region" description="Gly residues" evidence="2">
    <location>
        <begin position="185"/>
        <end position="228"/>
    </location>
</feature>
<keyword evidence="5" id="KW-1185">Reference proteome</keyword>
<comment type="caution">
    <text evidence="4">The sequence shown here is derived from an EMBL/GenBank/DDBJ whole genome shotgun (WGS) entry which is preliminary data.</text>
</comment>
<reference evidence="4" key="1">
    <citation type="submission" date="2020-10" db="EMBL/GenBank/DDBJ databases">
        <authorList>
            <person name="Castelo-Branco R."/>
            <person name="Eusebio N."/>
            <person name="Adriana R."/>
            <person name="Vieira A."/>
            <person name="Brugerolle De Fraissinette N."/>
            <person name="Rezende De Castro R."/>
            <person name="Schneider M.P."/>
            <person name="Vasconcelos V."/>
            <person name="Leao P.N."/>
        </authorList>
    </citation>
    <scope>NUCLEOTIDE SEQUENCE</scope>
    <source>
        <strain evidence="4">LEGE 11467</strain>
    </source>
</reference>
<feature type="coiled-coil region" evidence="1">
    <location>
        <begin position="338"/>
        <end position="365"/>
    </location>
</feature>
<feature type="region of interest" description="Disordered" evidence="2">
    <location>
        <begin position="365"/>
        <end position="391"/>
    </location>
</feature>
<accession>A0A928VYL3</accession>
<proteinExistence type="predicted"/>
<gene>
    <name evidence="4" type="ORF">IQ235_07715</name>
</gene>
<keyword evidence="1" id="KW-0175">Coiled coil</keyword>
<dbReference type="PANTHER" id="PTHR34008">
    <property type="entry name" value="REPETITIVE PROLINE-RICH CELL WALL PROTEIN 1"/>
    <property type="match status" value="1"/>
</dbReference>
<evidence type="ECO:0000256" key="2">
    <source>
        <dbReference type="SAM" id="MobiDB-lite"/>
    </source>
</evidence>
<evidence type="ECO:0000313" key="5">
    <source>
        <dbReference type="Proteomes" id="UP000621799"/>
    </source>
</evidence>
<keyword evidence="3" id="KW-0812">Transmembrane</keyword>
<dbReference type="AlphaFoldDB" id="A0A928VYL3"/>
<dbReference type="Proteomes" id="UP000621799">
    <property type="component" value="Unassembled WGS sequence"/>
</dbReference>
<feature type="compositionally biased region" description="Polar residues" evidence="2">
    <location>
        <begin position="230"/>
        <end position="239"/>
    </location>
</feature>
<dbReference type="RefSeq" id="WP_264320910.1">
    <property type="nucleotide sequence ID" value="NZ_JADEXN010000106.1"/>
</dbReference>
<sequence>MSNLTVDVQKQRQKEETVLRSLFIYTLSGSIIFHAGMVAAVRSGLLDWVPKAIAKEEIEEIEILVLDDSDFLEIEPEISTDVVIAEETASSPAAESVEASTALEPVQAYLPEPAISESVANDAPIAPTEEPFAEDTFAEDTFAEDTGDTFVDPGVVGTSQDKSKTGQGKATDGSKSGDSTEGDGASDGLGNIGPIGSGPGGTGDGEGWFGGSPGGDSGGVNSEGGNGNGTEQAAISSPFESFRNLLPEQPVESGDGSENGGGQFLGREHSYQRQEEFAVTGETLIEVQRDENGEYSYEITTSSGDEEADRAALEAAQSGEDSYDNVAGESFTIRAHHADEGTEEAENLREMLHQQEEDFYRAETEPAYEDSAYKEPVYEEPVYEEPVYEEPVYEEPAYKEPVYEEPVYEEPVYEEPAYKEPVYEEPVYEEPVYEEPVYEEPVYEKPIPGGYGKK</sequence>
<keyword evidence="3" id="KW-1133">Transmembrane helix</keyword>
<feature type="compositionally biased region" description="Acidic residues" evidence="2">
    <location>
        <begin position="381"/>
        <end position="391"/>
    </location>
</feature>
<protein>
    <submittedName>
        <fullName evidence="4">Uncharacterized protein</fullName>
    </submittedName>
</protein>
<feature type="transmembrane region" description="Helical" evidence="3">
    <location>
        <begin position="21"/>
        <end position="41"/>
    </location>
</feature>
<evidence type="ECO:0000256" key="3">
    <source>
        <dbReference type="SAM" id="Phobius"/>
    </source>
</evidence>
<dbReference type="EMBL" id="JADEXN010000106">
    <property type="protein sequence ID" value="MBE9040666.1"/>
    <property type="molecule type" value="Genomic_DNA"/>
</dbReference>
<keyword evidence="3" id="KW-0472">Membrane</keyword>
<feature type="region of interest" description="Disordered" evidence="2">
    <location>
        <begin position="145"/>
        <end position="269"/>
    </location>
</feature>
<evidence type="ECO:0000313" key="4">
    <source>
        <dbReference type="EMBL" id="MBE9040666.1"/>
    </source>
</evidence>
<evidence type="ECO:0000256" key="1">
    <source>
        <dbReference type="SAM" id="Coils"/>
    </source>
</evidence>
<dbReference type="PANTHER" id="PTHR34008:SF2">
    <property type="entry name" value="REPETITIVE PROLINE-RICH CELL WALL PROTEIN 1"/>
    <property type="match status" value="1"/>
</dbReference>
<name>A0A928VYL3_9CYAN</name>
<organism evidence="4 5">
    <name type="scientific">Zarconia navalis LEGE 11467</name>
    <dbReference type="NCBI Taxonomy" id="1828826"/>
    <lineage>
        <taxon>Bacteria</taxon>
        <taxon>Bacillati</taxon>
        <taxon>Cyanobacteriota</taxon>
        <taxon>Cyanophyceae</taxon>
        <taxon>Oscillatoriophycideae</taxon>
        <taxon>Oscillatoriales</taxon>
        <taxon>Oscillatoriales incertae sedis</taxon>
        <taxon>Zarconia</taxon>
        <taxon>Zarconia navalis</taxon>
    </lineage>
</organism>